<dbReference type="SMART" id="SM00267">
    <property type="entry name" value="GGDEF"/>
    <property type="match status" value="1"/>
</dbReference>
<feature type="transmembrane region" description="Helical" evidence="1">
    <location>
        <begin position="304"/>
        <end position="321"/>
    </location>
</feature>
<dbReference type="Gene3D" id="3.30.70.270">
    <property type="match status" value="1"/>
</dbReference>
<reference evidence="4 5" key="1">
    <citation type="submission" date="2019-08" db="EMBL/GenBank/DDBJ databases">
        <title>Selenomonas sp. mPRGC5 and Selenomonas sp. mPRGC8 isolated from ruminal fluid of dairy goat (Capra hircus).</title>
        <authorList>
            <person name="Poothong S."/>
            <person name="Nuengjamnong C."/>
            <person name="Tanasupawat S."/>
        </authorList>
    </citation>
    <scope>NUCLEOTIDE SEQUENCE [LARGE SCALE GENOMIC DNA]</scope>
    <source>
        <strain evidence="5">mPRGC5</strain>
    </source>
</reference>
<evidence type="ECO:0000259" key="3">
    <source>
        <dbReference type="PROSITE" id="PS50887"/>
    </source>
</evidence>
<sequence length="530" mass="61246">MGTGGFDMKRAVTLAIRLLFFFLSAVSQPATGELAAIQDDWHYRSFENGVGFSVMLSPDEPGKDTLFFQTSGQNVRISVGNQLIYAQEQQEDRLLTSYGRRWHLVKLPKITQPEQLQVELWGERSFDWGCFSEFSLDTAKVQAGKVFLYDLPYVLSLPGALLLTLIILMYYFQQAAWKQLDISLLGLLLLMSVLSISLSHTVQLFFDWPAWWWLISQVVIYLLPVMGNFVLYQIVEPEFKRKICPVIGIYAILALSAFVLELFGWPGFSYGLYLYYLLIVPCQFYVLGCLLLSARKYQNHYSRYAMGPMLSFCLVGALDGVNQFLPLMPWKTYLVPVCVYFLAAFVVCMLREQLLRERKMQEHANKLEYEIALAIEKSELDTLTGCRNRTAFDRFMQQRHEEKFSMIMLDIDYFKEVNDRLGHDSGDKVLRKFSLLVREKLDKNHCFFRWGGEEFVVYCPDDEEAAVLALAENIRQSVEQAEILPERQITVSIGVAHWHGDADSDIDLFRRMDDALYRAKHEGRNCVMQE</sequence>
<dbReference type="GO" id="GO:0005886">
    <property type="term" value="C:plasma membrane"/>
    <property type="evidence" value="ECO:0007669"/>
    <property type="project" value="TreeGrafter"/>
</dbReference>
<feature type="transmembrane region" description="Helical" evidence="1">
    <location>
        <begin position="211"/>
        <end position="231"/>
    </location>
</feature>
<organism evidence="4 5">
    <name type="scientific">Selenomonas ruminis</name>
    <dbReference type="NCBI Taxonomy" id="2593411"/>
    <lineage>
        <taxon>Bacteria</taxon>
        <taxon>Bacillati</taxon>
        <taxon>Bacillota</taxon>
        <taxon>Negativicutes</taxon>
        <taxon>Selenomonadales</taxon>
        <taxon>Selenomonadaceae</taxon>
        <taxon>Selenomonas</taxon>
    </lineage>
</organism>
<keyword evidence="1" id="KW-1133">Transmembrane helix</keyword>
<dbReference type="EMBL" id="VTOY01000011">
    <property type="protein sequence ID" value="TYZ20936.1"/>
    <property type="molecule type" value="Genomic_DNA"/>
</dbReference>
<dbReference type="GO" id="GO:0052621">
    <property type="term" value="F:diguanylate cyclase activity"/>
    <property type="evidence" value="ECO:0007669"/>
    <property type="project" value="TreeGrafter"/>
</dbReference>
<dbReference type="Pfam" id="PF00990">
    <property type="entry name" value="GGDEF"/>
    <property type="match status" value="1"/>
</dbReference>
<feature type="domain" description="GGDEF" evidence="3">
    <location>
        <begin position="402"/>
        <end position="530"/>
    </location>
</feature>
<feature type="transmembrane region" description="Helical" evidence="1">
    <location>
        <begin position="272"/>
        <end position="292"/>
    </location>
</feature>
<protein>
    <submittedName>
        <fullName evidence="4">GGDEF domain-containing protein</fullName>
    </submittedName>
</protein>
<keyword evidence="1" id="KW-0472">Membrane</keyword>
<dbReference type="PANTHER" id="PTHR45138:SF9">
    <property type="entry name" value="DIGUANYLATE CYCLASE DGCM-RELATED"/>
    <property type="match status" value="1"/>
</dbReference>
<feature type="chain" id="PRO_5038473422" evidence="2">
    <location>
        <begin position="33"/>
        <end position="530"/>
    </location>
</feature>
<dbReference type="CDD" id="cd01949">
    <property type="entry name" value="GGDEF"/>
    <property type="match status" value="1"/>
</dbReference>
<evidence type="ECO:0000313" key="4">
    <source>
        <dbReference type="EMBL" id="TYZ20936.1"/>
    </source>
</evidence>
<dbReference type="InterPro" id="IPR000160">
    <property type="entry name" value="GGDEF_dom"/>
</dbReference>
<feature type="transmembrane region" description="Helical" evidence="1">
    <location>
        <begin position="184"/>
        <end position="205"/>
    </location>
</feature>
<feature type="transmembrane region" description="Helical" evidence="1">
    <location>
        <begin position="153"/>
        <end position="172"/>
    </location>
</feature>
<dbReference type="SUPFAM" id="SSF55073">
    <property type="entry name" value="Nucleotide cyclase"/>
    <property type="match status" value="1"/>
</dbReference>
<evidence type="ECO:0000256" key="1">
    <source>
        <dbReference type="SAM" id="Phobius"/>
    </source>
</evidence>
<keyword evidence="5" id="KW-1185">Reference proteome</keyword>
<dbReference type="NCBIfam" id="TIGR00254">
    <property type="entry name" value="GGDEF"/>
    <property type="match status" value="1"/>
</dbReference>
<dbReference type="Proteomes" id="UP000323646">
    <property type="component" value="Unassembled WGS sequence"/>
</dbReference>
<dbReference type="AlphaFoldDB" id="A0A5D6VZ86"/>
<dbReference type="PROSITE" id="PS50887">
    <property type="entry name" value="GGDEF"/>
    <property type="match status" value="1"/>
</dbReference>
<dbReference type="PANTHER" id="PTHR45138">
    <property type="entry name" value="REGULATORY COMPONENTS OF SENSORY TRANSDUCTION SYSTEM"/>
    <property type="match status" value="1"/>
</dbReference>
<dbReference type="GO" id="GO:0043709">
    <property type="term" value="P:cell adhesion involved in single-species biofilm formation"/>
    <property type="evidence" value="ECO:0007669"/>
    <property type="project" value="TreeGrafter"/>
</dbReference>
<feature type="signal peptide" evidence="2">
    <location>
        <begin position="1"/>
        <end position="32"/>
    </location>
</feature>
<keyword evidence="2" id="KW-0732">Signal</keyword>
<evidence type="ECO:0000313" key="5">
    <source>
        <dbReference type="Proteomes" id="UP000323646"/>
    </source>
</evidence>
<proteinExistence type="predicted"/>
<keyword evidence="1" id="KW-0812">Transmembrane</keyword>
<comment type="caution">
    <text evidence="4">The sequence shown here is derived from an EMBL/GenBank/DDBJ whole genome shotgun (WGS) entry which is preliminary data.</text>
</comment>
<dbReference type="InterPro" id="IPR029787">
    <property type="entry name" value="Nucleotide_cyclase"/>
</dbReference>
<dbReference type="OrthoDB" id="1674430at2"/>
<dbReference type="FunFam" id="3.30.70.270:FF:000001">
    <property type="entry name" value="Diguanylate cyclase domain protein"/>
    <property type="match status" value="1"/>
</dbReference>
<name>A0A5D6VZ86_9FIRM</name>
<dbReference type="InterPro" id="IPR043128">
    <property type="entry name" value="Rev_trsase/Diguanyl_cyclase"/>
</dbReference>
<accession>A0A5D6VZ86</accession>
<feature type="transmembrane region" description="Helical" evidence="1">
    <location>
        <begin position="333"/>
        <end position="350"/>
    </location>
</feature>
<dbReference type="InterPro" id="IPR050469">
    <property type="entry name" value="Diguanylate_Cyclase"/>
</dbReference>
<dbReference type="GO" id="GO:1902201">
    <property type="term" value="P:negative regulation of bacterial-type flagellum-dependent cell motility"/>
    <property type="evidence" value="ECO:0007669"/>
    <property type="project" value="TreeGrafter"/>
</dbReference>
<feature type="transmembrane region" description="Helical" evidence="1">
    <location>
        <begin position="243"/>
        <end position="266"/>
    </location>
</feature>
<gene>
    <name evidence="4" type="ORF">FZ040_10995</name>
</gene>
<evidence type="ECO:0000256" key="2">
    <source>
        <dbReference type="SAM" id="SignalP"/>
    </source>
</evidence>